<dbReference type="Proteomes" id="UP000828390">
    <property type="component" value="Unassembled WGS sequence"/>
</dbReference>
<evidence type="ECO:0000313" key="1">
    <source>
        <dbReference type="EMBL" id="KAH3840018.1"/>
    </source>
</evidence>
<sequence length="78" mass="8672">MPVEILLPNGDVLQNWINDFSFLFRNVLLKDAQALNRDPCRLRTDESGFNGNISILEVKNAIFKAKTGKAVGVDEIPA</sequence>
<gene>
    <name evidence="1" type="ORF">DPMN_113460</name>
</gene>
<protein>
    <submittedName>
        <fullName evidence="1">Uncharacterized protein</fullName>
    </submittedName>
</protein>
<organism evidence="1 2">
    <name type="scientific">Dreissena polymorpha</name>
    <name type="common">Zebra mussel</name>
    <name type="synonym">Mytilus polymorpha</name>
    <dbReference type="NCBI Taxonomy" id="45954"/>
    <lineage>
        <taxon>Eukaryota</taxon>
        <taxon>Metazoa</taxon>
        <taxon>Spiralia</taxon>
        <taxon>Lophotrochozoa</taxon>
        <taxon>Mollusca</taxon>
        <taxon>Bivalvia</taxon>
        <taxon>Autobranchia</taxon>
        <taxon>Heteroconchia</taxon>
        <taxon>Euheterodonta</taxon>
        <taxon>Imparidentia</taxon>
        <taxon>Neoheterodontei</taxon>
        <taxon>Myida</taxon>
        <taxon>Dreissenoidea</taxon>
        <taxon>Dreissenidae</taxon>
        <taxon>Dreissena</taxon>
    </lineage>
</organism>
<proteinExistence type="predicted"/>
<reference evidence="1" key="2">
    <citation type="submission" date="2020-11" db="EMBL/GenBank/DDBJ databases">
        <authorList>
            <person name="McCartney M.A."/>
            <person name="Auch B."/>
            <person name="Kono T."/>
            <person name="Mallez S."/>
            <person name="Becker A."/>
            <person name="Gohl D.M."/>
            <person name="Silverstein K.A.T."/>
            <person name="Koren S."/>
            <person name="Bechman K.B."/>
            <person name="Herman A."/>
            <person name="Abrahante J.E."/>
            <person name="Garbe J."/>
        </authorList>
    </citation>
    <scope>NUCLEOTIDE SEQUENCE</scope>
    <source>
        <strain evidence="1">Duluth1</strain>
        <tissue evidence="1">Whole animal</tissue>
    </source>
</reference>
<comment type="caution">
    <text evidence="1">The sequence shown here is derived from an EMBL/GenBank/DDBJ whole genome shotgun (WGS) entry which is preliminary data.</text>
</comment>
<keyword evidence="2" id="KW-1185">Reference proteome</keyword>
<reference evidence="1" key="1">
    <citation type="journal article" date="2019" name="bioRxiv">
        <title>The Genome of the Zebra Mussel, Dreissena polymorpha: A Resource for Invasive Species Research.</title>
        <authorList>
            <person name="McCartney M.A."/>
            <person name="Auch B."/>
            <person name="Kono T."/>
            <person name="Mallez S."/>
            <person name="Zhang Y."/>
            <person name="Obille A."/>
            <person name="Becker A."/>
            <person name="Abrahante J.E."/>
            <person name="Garbe J."/>
            <person name="Badalamenti J.P."/>
            <person name="Herman A."/>
            <person name="Mangelson H."/>
            <person name="Liachko I."/>
            <person name="Sullivan S."/>
            <person name="Sone E.D."/>
            <person name="Koren S."/>
            <person name="Silverstein K.A.T."/>
            <person name="Beckman K.B."/>
            <person name="Gohl D.M."/>
        </authorList>
    </citation>
    <scope>NUCLEOTIDE SEQUENCE</scope>
    <source>
        <strain evidence="1">Duluth1</strain>
        <tissue evidence="1">Whole animal</tissue>
    </source>
</reference>
<evidence type="ECO:0000313" key="2">
    <source>
        <dbReference type="Proteomes" id="UP000828390"/>
    </source>
</evidence>
<dbReference type="EMBL" id="JAIWYP010000004">
    <property type="protein sequence ID" value="KAH3840018.1"/>
    <property type="molecule type" value="Genomic_DNA"/>
</dbReference>
<accession>A0A9D4KIB8</accession>
<name>A0A9D4KIB8_DREPO</name>
<dbReference type="AlphaFoldDB" id="A0A9D4KIB8"/>